<evidence type="ECO:0000256" key="7">
    <source>
        <dbReference type="PIRSR" id="PIRSR618044-1"/>
    </source>
</evidence>
<dbReference type="GO" id="GO:0008360">
    <property type="term" value="P:regulation of cell shape"/>
    <property type="evidence" value="ECO:0007669"/>
    <property type="project" value="UniProtKB-KW"/>
</dbReference>
<keyword evidence="2" id="KW-0732">Signal</keyword>
<feature type="binding site" evidence="8">
    <location>
        <position position="240"/>
    </location>
    <ligand>
        <name>substrate</name>
    </ligand>
</feature>
<evidence type="ECO:0000259" key="10">
    <source>
        <dbReference type="Pfam" id="PF00768"/>
    </source>
</evidence>
<keyword evidence="11" id="KW-0121">Carboxypeptidase</keyword>
<feature type="active site" description="Acyl-ester intermediate" evidence="7">
    <location>
        <position position="76"/>
    </location>
</feature>
<feature type="active site" evidence="7">
    <location>
        <position position="131"/>
    </location>
</feature>
<dbReference type="PRINTS" id="PR00725">
    <property type="entry name" value="DADACBPTASE1"/>
</dbReference>
<dbReference type="PANTHER" id="PTHR21581">
    <property type="entry name" value="D-ALANYL-D-ALANINE CARBOXYPEPTIDASE"/>
    <property type="match status" value="1"/>
</dbReference>
<name>A0A7C4NVH7_9BACT</name>
<comment type="caution">
    <text evidence="11">The sequence shown here is derived from an EMBL/GenBank/DDBJ whole genome shotgun (WGS) entry which is preliminary data.</text>
</comment>
<keyword evidence="4" id="KW-0133">Cell shape</keyword>
<feature type="domain" description="Peptidase S11 D-alanyl-D-alanine carboxypeptidase A N-terminal" evidence="10">
    <location>
        <begin position="44"/>
        <end position="270"/>
    </location>
</feature>
<evidence type="ECO:0000256" key="4">
    <source>
        <dbReference type="ARBA" id="ARBA00022960"/>
    </source>
</evidence>
<dbReference type="EMBL" id="DSZN01000144">
    <property type="protein sequence ID" value="HGQ86462.1"/>
    <property type="molecule type" value="Genomic_DNA"/>
</dbReference>
<dbReference type="GO" id="GO:0009252">
    <property type="term" value="P:peptidoglycan biosynthetic process"/>
    <property type="evidence" value="ECO:0007669"/>
    <property type="project" value="UniProtKB-KW"/>
</dbReference>
<dbReference type="InterPro" id="IPR018044">
    <property type="entry name" value="Peptidase_S11"/>
</dbReference>
<dbReference type="Pfam" id="PF00768">
    <property type="entry name" value="Peptidase_S11"/>
    <property type="match status" value="1"/>
</dbReference>
<organism evidence="11">
    <name type="scientific">Thermodesulfobacterium geofontis</name>
    <dbReference type="NCBI Taxonomy" id="1295609"/>
    <lineage>
        <taxon>Bacteria</taxon>
        <taxon>Pseudomonadati</taxon>
        <taxon>Thermodesulfobacteriota</taxon>
        <taxon>Thermodesulfobacteria</taxon>
        <taxon>Thermodesulfobacteriales</taxon>
        <taxon>Thermodesulfobacteriaceae</taxon>
        <taxon>Thermodesulfobacterium</taxon>
    </lineage>
</organism>
<protein>
    <submittedName>
        <fullName evidence="11">D-alanyl-D-alanine carboxypeptidase</fullName>
    </submittedName>
</protein>
<evidence type="ECO:0000256" key="2">
    <source>
        <dbReference type="ARBA" id="ARBA00022729"/>
    </source>
</evidence>
<dbReference type="GO" id="GO:0071555">
    <property type="term" value="P:cell wall organization"/>
    <property type="evidence" value="ECO:0007669"/>
    <property type="project" value="UniProtKB-KW"/>
</dbReference>
<evidence type="ECO:0000256" key="5">
    <source>
        <dbReference type="ARBA" id="ARBA00022984"/>
    </source>
</evidence>
<evidence type="ECO:0000256" key="6">
    <source>
        <dbReference type="ARBA" id="ARBA00023316"/>
    </source>
</evidence>
<keyword evidence="5" id="KW-0573">Peptidoglycan synthesis</keyword>
<evidence type="ECO:0000313" key="11">
    <source>
        <dbReference type="EMBL" id="HGQ86462.1"/>
    </source>
</evidence>
<dbReference type="InterPro" id="IPR012338">
    <property type="entry name" value="Beta-lactam/transpept-like"/>
</dbReference>
<dbReference type="SUPFAM" id="SSF56601">
    <property type="entry name" value="beta-lactamase/transpeptidase-like"/>
    <property type="match status" value="1"/>
</dbReference>
<dbReference type="PANTHER" id="PTHR21581:SF26">
    <property type="entry name" value="D-ALANYL-D-ALANINE ENDOPEPTIDASE"/>
    <property type="match status" value="1"/>
</dbReference>
<accession>A0A7C4NVH7</accession>
<keyword evidence="11" id="KW-0645">Protease</keyword>
<sequence>MLFYLKIFLYKRKMKKFLLILISFFLFLIFANFNFSIATTSDFYPEVNAICAVAIDGKTGKILYAKNPHLKIPPASTVKLVTAMVVLDRLSLSEKIKISKNAEQTPSVAPKLYEGEVYTVKDLLYLLLMKSSNQAAVALAEAVAGSEENFSILMNKKVYSLGLKNSHFVTASGLPAPNQYTTPYELAIIFYEALKYPLIKEIISTPVKVITSETGRTLIIKNTNKLLDDSEPEINIIGGKTGFTRASKHCLVNGAYVEDKLIITSVLGSPNRESLWKDSKNLINFAKMVLDHKISPVYITTVVNTNVLANENFKKPQSRIYKKAKLGYNKYAKKKDFKKMIAKRIGSKKMLTKKDSKKIFVKSKKSSIAKNIKIKHTKS</sequence>
<dbReference type="GO" id="GO:0006508">
    <property type="term" value="P:proteolysis"/>
    <property type="evidence" value="ECO:0007669"/>
    <property type="project" value="InterPro"/>
</dbReference>
<evidence type="ECO:0000256" key="1">
    <source>
        <dbReference type="ARBA" id="ARBA00007164"/>
    </source>
</evidence>
<proteinExistence type="inferred from homology"/>
<gene>
    <name evidence="11" type="ORF">ENT66_09450</name>
</gene>
<evidence type="ECO:0000256" key="8">
    <source>
        <dbReference type="PIRSR" id="PIRSR618044-2"/>
    </source>
</evidence>
<dbReference type="GO" id="GO:0009002">
    <property type="term" value="F:serine-type D-Ala-D-Ala carboxypeptidase activity"/>
    <property type="evidence" value="ECO:0007669"/>
    <property type="project" value="InterPro"/>
</dbReference>
<dbReference type="AlphaFoldDB" id="A0A7C4NVH7"/>
<dbReference type="Gene3D" id="3.40.710.10">
    <property type="entry name" value="DD-peptidase/beta-lactamase superfamily"/>
    <property type="match status" value="1"/>
</dbReference>
<comment type="similarity">
    <text evidence="1 9">Belongs to the peptidase S11 family.</text>
</comment>
<dbReference type="InterPro" id="IPR001967">
    <property type="entry name" value="Peptidase_S11_N"/>
</dbReference>
<keyword evidence="3" id="KW-0378">Hydrolase</keyword>
<reference evidence="11" key="1">
    <citation type="journal article" date="2020" name="mSystems">
        <title>Genome- and Community-Level Interaction Insights into Carbon Utilization and Element Cycling Functions of Hydrothermarchaeota in Hydrothermal Sediment.</title>
        <authorList>
            <person name="Zhou Z."/>
            <person name="Liu Y."/>
            <person name="Xu W."/>
            <person name="Pan J."/>
            <person name="Luo Z.H."/>
            <person name="Li M."/>
        </authorList>
    </citation>
    <scope>NUCLEOTIDE SEQUENCE [LARGE SCALE GENOMIC DNA]</scope>
    <source>
        <strain evidence="11">SpSt-6</strain>
    </source>
</reference>
<evidence type="ECO:0000256" key="9">
    <source>
        <dbReference type="RuleBase" id="RU004016"/>
    </source>
</evidence>
<keyword evidence="6" id="KW-0961">Cell wall biogenesis/degradation</keyword>
<evidence type="ECO:0000256" key="3">
    <source>
        <dbReference type="ARBA" id="ARBA00022801"/>
    </source>
</evidence>
<feature type="active site" description="Proton acceptor" evidence="7">
    <location>
        <position position="79"/>
    </location>
</feature>